<accession>A0A059CSC6</accession>
<reference evidence="1" key="1">
    <citation type="submission" date="2013-07" db="EMBL/GenBank/DDBJ databases">
        <title>The genome of Eucalyptus grandis.</title>
        <authorList>
            <person name="Schmutz J."/>
            <person name="Hayes R."/>
            <person name="Myburg A."/>
            <person name="Tuskan G."/>
            <person name="Grattapaglia D."/>
            <person name="Rokhsar D.S."/>
        </authorList>
    </citation>
    <scope>NUCLEOTIDE SEQUENCE</scope>
    <source>
        <tissue evidence="1">Leaf extractions</tissue>
    </source>
</reference>
<sequence>MATVELLALTFLGRTIWILLFATSLRSHEIQSDSPSMISTFNSSFLSCRSCGRMTYSVAVFWLSTDSSGENGSL</sequence>
<dbReference type="EMBL" id="KK198755">
    <property type="protein sequence ID" value="KCW81081.1"/>
    <property type="molecule type" value="Genomic_DNA"/>
</dbReference>
<dbReference type="Gramene" id="KCW81081">
    <property type="protein sequence ID" value="KCW81081"/>
    <property type="gene ID" value="EUGRSUZ_C02451"/>
</dbReference>
<protein>
    <submittedName>
        <fullName evidence="1">Uncharacterized protein</fullName>
    </submittedName>
</protein>
<name>A0A059CSC6_EUCGR</name>
<organism evidence="1">
    <name type="scientific">Eucalyptus grandis</name>
    <name type="common">Flooded gum</name>
    <dbReference type="NCBI Taxonomy" id="71139"/>
    <lineage>
        <taxon>Eukaryota</taxon>
        <taxon>Viridiplantae</taxon>
        <taxon>Streptophyta</taxon>
        <taxon>Embryophyta</taxon>
        <taxon>Tracheophyta</taxon>
        <taxon>Spermatophyta</taxon>
        <taxon>Magnoliopsida</taxon>
        <taxon>eudicotyledons</taxon>
        <taxon>Gunneridae</taxon>
        <taxon>Pentapetalae</taxon>
        <taxon>rosids</taxon>
        <taxon>malvids</taxon>
        <taxon>Myrtales</taxon>
        <taxon>Myrtaceae</taxon>
        <taxon>Myrtoideae</taxon>
        <taxon>Eucalypteae</taxon>
        <taxon>Eucalyptus</taxon>
    </lineage>
</organism>
<evidence type="ECO:0000313" key="1">
    <source>
        <dbReference type="EMBL" id="KCW81081.1"/>
    </source>
</evidence>
<proteinExistence type="predicted"/>
<dbReference type="InParanoid" id="A0A059CSC6"/>
<dbReference type="AlphaFoldDB" id="A0A059CSC6"/>
<gene>
    <name evidence="1" type="ORF">EUGRSUZ_C02451</name>
</gene>